<dbReference type="Pfam" id="PF17919">
    <property type="entry name" value="RT_RNaseH_2"/>
    <property type="match status" value="1"/>
</dbReference>
<dbReference type="InterPro" id="IPR036397">
    <property type="entry name" value="RNaseH_sf"/>
</dbReference>
<dbReference type="SUPFAM" id="SSF56672">
    <property type="entry name" value="DNA/RNA polymerases"/>
    <property type="match status" value="1"/>
</dbReference>
<dbReference type="PANTHER" id="PTHR34072:SF45">
    <property type="entry name" value="REVERSE TRANSCRIPTASE DOMAIN-CONTAINING PROTEIN-RELATED"/>
    <property type="match status" value="1"/>
</dbReference>
<organism evidence="3 4">
    <name type="scientific">Austropuccinia psidii MF-1</name>
    <dbReference type="NCBI Taxonomy" id="1389203"/>
    <lineage>
        <taxon>Eukaryota</taxon>
        <taxon>Fungi</taxon>
        <taxon>Dikarya</taxon>
        <taxon>Basidiomycota</taxon>
        <taxon>Pucciniomycotina</taxon>
        <taxon>Pucciniomycetes</taxon>
        <taxon>Pucciniales</taxon>
        <taxon>Sphaerophragmiaceae</taxon>
        <taxon>Austropuccinia</taxon>
    </lineage>
</organism>
<dbReference type="Proteomes" id="UP000765509">
    <property type="component" value="Unassembled WGS sequence"/>
</dbReference>
<dbReference type="EMBL" id="AVOT02045571">
    <property type="protein sequence ID" value="MBW0540897.1"/>
    <property type="molecule type" value="Genomic_DNA"/>
</dbReference>
<dbReference type="InterPro" id="IPR001584">
    <property type="entry name" value="Integrase_cat-core"/>
</dbReference>
<dbReference type="GO" id="GO:0003723">
    <property type="term" value="F:RNA binding"/>
    <property type="evidence" value="ECO:0007669"/>
    <property type="project" value="UniProtKB-KW"/>
</dbReference>
<name>A0A9Q3IHL2_9BASI</name>
<dbReference type="GO" id="GO:0015074">
    <property type="term" value="P:DNA integration"/>
    <property type="evidence" value="ECO:0007669"/>
    <property type="project" value="InterPro"/>
</dbReference>
<comment type="caution">
    <text evidence="3">The sequence shown here is derived from an EMBL/GenBank/DDBJ whole genome shotgun (WGS) entry which is preliminary data.</text>
</comment>
<dbReference type="Gene3D" id="3.30.420.10">
    <property type="entry name" value="Ribonuclease H-like superfamily/Ribonuclease H"/>
    <property type="match status" value="1"/>
</dbReference>
<keyword evidence="1" id="KW-0694">RNA-binding</keyword>
<feature type="domain" description="Integrase catalytic" evidence="2">
    <location>
        <begin position="49"/>
        <end position="200"/>
    </location>
</feature>
<evidence type="ECO:0000259" key="2">
    <source>
        <dbReference type="PROSITE" id="PS50994"/>
    </source>
</evidence>
<dbReference type="GO" id="GO:0005634">
    <property type="term" value="C:nucleus"/>
    <property type="evidence" value="ECO:0007669"/>
    <property type="project" value="UniProtKB-ARBA"/>
</dbReference>
<dbReference type="PROSITE" id="PS50994">
    <property type="entry name" value="INTEGRASE"/>
    <property type="match status" value="1"/>
</dbReference>
<dbReference type="InterPro" id="IPR041577">
    <property type="entry name" value="RT_RNaseH_2"/>
</dbReference>
<sequence length="200" mass="22865">MTVDRVKALTTASLLLIPDFIPPFKLYIDASGDGLGAALHQVQIIDSTTVERPICFISRQIKPTEVRYGASQMESLFLVWALSKTKIFLPCHKHDTAMDTALLIWNRAVSWTAIFTKIISDREPKLTSALWKNLHQLLGTELYFSTVYHPKTDIIAEKMMQTLEHMVRRFCAYGLELKDCDGLTHYWCTILPELELAYKT</sequence>
<evidence type="ECO:0000313" key="3">
    <source>
        <dbReference type="EMBL" id="MBW0540897.1"/>
    </source>
</evidence>
<dbReference type="InterPro" id="IPR043502">
    <property type="entry name" value="DNA/RNA_pol_sf"/>
</dbReference>
<evidence type="ECO:0000256" key="1">
    <source>
        <dbReference type="ARBA" id="ARBA00022884"/>
    </source>
</evidence>
<protein>
    <recommendedName>
        <fullName evidence="2">Integrase catalytic domain-containing protein</fullName>
    </recommendedName>
</protein>
<gene>
    <name evidence="3" type="ORF">O181_080612</name>
</gene>
<dbReference type="InterPro" id="IPR012337">
    <property type="entry name" value="RNaseH-like_sf"/>
</dbReference>
<accession>A0A9Q3IHL2</accession>
<dbReference type="AlphaFoldDB" id="A0A9Q3IHL2"/>
<proteinExistence type="predicted"/>
<reference evidence="3" key="1">
    <citation type="submission" date="2021-03" db="EMBL/GenBank/DDBJ databases">
        <title>Draft genome sequence of rust myrtle Austropuccinia psidii MF-1, a brazilian biotype.</title>
        <authorList>
            <person name="Quecine M.C."/>
            <person name="Pachon D.M.R."/>
            <person name="Bonatelli M.L."/>
            <person name="Correr F.H."/>
            <person name="Franceschini L.M."/>
            <person name="Leite T.F."/>
            <person name="Margarido G.R.A."/>
            <person name="Almeida C.A."/>
            <person name="Ferrarezi J.A."/>
            <person name="Labate C.A."/>
        </authorList>
    </citation>
    <scope>NUCLEOTIDE SEQUENCE</scope>
    <source>
        <strain evidence="3">MF-1</strain>
    </source>
</reference>
<keyword evidence="4" id="KW-1185">Reference proteome</keyword>
<evidence type="ECO:0000313" key="4">
    <source>
        <dbReference type="Proteomes" id="UP000765509"/>
    </source>
</evidence>
<dbReference type="SUPFAM" id="SSF53098">
    <property type="entry name" value="Ribonuclease H-like"/>
    <property type="match status" value="1"/>
</dbReference>
<dbReference type="PANTHER" id="PTHR34072">
    <property type="entry name" value="ENZYMATIC POLYPROTEIN-RELATED"/>
    <property type="match status" value="1"/>
</dbReference>